<feature type="region of interest" description="Disordered" evidence="1">
    <location>
        <begin position="50"/>
        <end position="148"/>
    </location>
</feature>
<evidence type="ECO:0000313" key="3">
    <source>
        <dbReference type="Proteomes" id="UP001562354"/>
    </source>
</evidence>
<gene>
    <name evidence="2" type="ORF">AAFC00_007111</name>
</gene>
<sequence>MTNNTRLPGMPEVKLVPQPLLFHFINVNEDPKVAAQRGRVKREVRQHVMHNHVRKKNCSRQQMQQAQQQQRRRMLGEKQGCDRDAGHRRAAQQQEQQEQQERQERQEQQQQKRRKSQSDNRGVERHDSVVQQLPKEEQARQQYSSGSVTEALTPAASIISTNTNAVDVDGISTSHAADSYLTPLSIASPYSTISTYSENVMMRSTSTQTECSSYAQPPVKQEEMEAAHSVSLTFDPRSLQSHRFDPFACLPLTDLHTDRLAWWHFQNTVHEDAAAAKAAVVRIPAVEHMVKRRMLAYWWIALSDKAHLHGLICLIEAKRAYITGRKDKANYLHHKVQTSALVRKEPQANIRLVVLMSCLVGLALHDEGLDAAQMHMDSIVRLVTEKDALSQIDRTAFRFIVRNDLRLTAARGYDRRPMLPFIHRYPYPESNARIRQVAKHGAQQTMKLLPSHPMYTTTQKAELHDLFIKLHEMTQLCDLDEPAPEDVNALEGVMYWIEYHMSTIFFEQQDHNNNNNKNNNNNTRQASFNPLFTMVLAAQAFANSCMRFPYHTWQSTSQRRILRRLYDSLAMASTPRQCCTPLPLTEEWVAANGSIESLESLLWVLSVAQSVVRRLTGGVKDELAARRLLSQLNDTRAVLQIGDVKSFESFLRRFPWTERFSPKDCEVVWDDMGCFLQGTYL</sequence>
<evidence type="ECO:0000313" key="2">
    <source>
        <dbReference type="EMBL" id="KAL1303773.1"/>
    </source>
</evidence>
<dbReference type="PANTHER" id="PTHR37540">
    <property type="entry name" value="TRANSCRIPTION FACTOR (ACR-2), PUTATIVE-RELATED-RELATED"/>
    <property type="match status" value="1"/>
</dbReference>
<organism evidence="2 3">
    <name type="scientific">Neodothiora populina</name>
    <dbReference type="NCBI Taxonomy" id="2781224"/>
    <lineage>
        <taxon>Eukaryota</taxon>
        <taxon>Fungi</taxon>
        <taxon>Dikarya</taxon>
        <taxon>Ascomycota</taxon>
        <taxon>Pezizomycotina</taxon>
        <taxon>Dothideomycetes</taxon>
        <taxon>Dothideomycetidae</taxon>
        <taxon>Dothideales</taxon>
        <taxon>Dothioraceae</taxon>
        <taxon>Neodothiora</taxon>
    </lineage>
</organism>
<accession>A0ABR3PCT6</accession>
<feature type="compositionally biased region" description="Basic and acidic residues" evidence="1">
    <location>
        <begin position="74"/>
        <end position="87"/>
    </location>
</feature>
<name>A0ABR3PCT6_9PEZI</name>
<dbReference type="PANTHER" id="PTHR37540:SF10">
    <property type="entry name" value="SIGMA-70 REGION 2 FAMILY PROTEIN"/>
    <property type="match status" value="1"/>
</dbReference>
<keyword evidence="3" id="KW-1185">Reference proteome</keyword>
<dbReference type="GeneID" id="95980810"/>
<dbReference type="RefSeq" id="XP_069200048.1">
    <property type="nucleotide sequence ID" value="XM_069347174.1"/>
</dbReference>
<comment type="caution">
    <text evidence="2">The sequence shown here is derived from an EMBL/GenBank/DDBJ whole genome shotgun (WGS) entry which is preliminary data.</text>
</comment>
<reference evidence="2 3" key="1">
    <citation type="submission" date="2024-07" db="EMBL/GenBank/DDBJ databases">
        <title>Draft sequence of the Neodothiora populina.</title>
        <authorList>
            <person name="Drown D.D."/>
            <person name="Schuette U.S."/>
            <person name="Buechlein A.B."/>
            <person name="Rusch D.R."/>
            <person name="Winton L.W."/>
            <person name="Adams G.A."/>
        </authorList>
    </citation>
    <scope>NUCLEOTIDE SEQUENCE [LARGE SCALE GENOMIC DNA]</scope>
    <source>
        <strain evidence="2 3">CPC 39397</strain>
    </source>
</reference>
<dbReference type="Proteomes" id="UP001562354">
    <property type="component" value="Unassembled WGS sequence"/>
</dbReference>
<feature type="compositionally biased region" description="Low complexity" evidence="1">
    <location>
        <begin position="60"/>
        <end position="69"/>
    </location>
</feature>
<feature type="compositionally biased region" description="Basic and acidic residues" evidence="1">
    <location>
        <begin position="116"/>
        <end position="139"/>
    </location>
</feature>
<protein>
    <submittedName>
        <fullName evidence="2">Uncharacterized protein</fullName>
    </submittedName>
</protein>
<proteinExistence type="predicted"/>
<evidence type="ECO:0000256" key="1">
    <source>
        <dbReference type="SAM" id="MobiDB-lite"/>
    </source>
</evidence>
<dbReference type="EMBL" id="JBFMKM010000010">
    <property type="protein sequence ID" value="KAL1303773.1"/>
    <property type="molecule type" value="Genomic_DNA"/>
</dbReference>